<gene>
    <name evidence="3" type="ORF">IV203_031242</name>
</gene>
<dbReference type="AlphaFoldDB" id="A0A9K3LV12"/>
<feature type="compositionally biased region" description="Basic and acidic residues" evidence="1">
    <location>
        <begin position="18"/>
        <end position="27"/>
    </location>
</feature>
<keyword evidence="4" id="KW-1185">Reference proteome</keyword>
<feature type="region of interest" description="Disordered" evidence="1">
    <location>
        <begin position="1"/>
        <end position="66"/>
    </location>
</feature>
<dbReference type="EMBL" id="JAGRRH010000006">
    <property type="protein sequence ID" value="KAG7368499.1"/>
    <property type="molecule type" value="Genomic_DNA"/>
</dbReference>
<keyword evidence="2" id="KW-0812">Transmembrane</keyword>
<feature type="transmembrane region" description="Helical" evidence="2">
    <location>
        <begin position="557"/>
        <end position="576"/>
    </location>
</feature>
<protein>
    <submittedName>
        <fullName evidence="3">Uncharacterized protein</fullName>
    </submittedName>
</protein>
<feature type="region of interest" description="Disordered" evidence="1">
    <location>
        <begin position="93"/>
        <end position="124"/>
    </location>
</feature>
<feature type="compositionally biased region" description="Polar residues" evidence="1">
    <location>
        <begin position="42"/>
        <end position="54"/>
    </location>
</feature>
<dbReference type="OrthoDB" id="41248at2759"/>
<feature type="transmembrane region" description="Helical" evidence="2">
    <location>
        <begin position="337"/>
        <end position="370"/>
    </location>
</feature>
<accession>A0A9K3LV12</accession>
<proteinExistence type="predicted"/>
<organism evidence="3 4">
    <name type="scientific">Nitzschia inconspicua</name>
    <dbReference type="NCBI Taxonomy" id="303405"/>
    <lineage>
        <taxon>Eukaryota</taxon>
        <taxon>Sar</taxon>
        <taxon>Stramenopiles</taxon>
        <taxon>Ochrophyta</taxon>
        <taxon>Bacillariophyta</taxon>
        <taxon>Bacillariophyceae</taxon>
        <taxon>Bacillariophycidae</taxon>
        <taxon>Bacillariales</taxon>
        <taxon>Bacillariaceae</taxon>
        <taxon>Nitzschia</taxon>
    </lineage>
</organism>
<reference evidence="3" key="2">
    <citation type="submission" date="2021-04" db="EMBL/GenBank/DDBJ databases">
        <authorList>
            <person name="Podell S."/>
        </authorList>
    </citation>
    <scope>NUCLEOTIDE SEQUENCE</scope>
    <source>
        <strain evidence="3">Hildebrandi</strain>
    </source>
</reference>
<keyword evidence="2" id="KW-0472">Membrane</keyword>
<feature type="compositionally biased region" description="Acidic residues" evidence="1">
    <location>
        <begin position="113"/>
        <end position="122"/>
    </location>
</feature>
<feature type="transmembrane region" description="Helical" evidence="2">
    <location>
        <begin position="430"/>
        <end position="448"/>
    </location>
</feature>
<sequence>MKDIPLNDNRATSFSRIARNDSIELHEVIPPPTETTSERVNDSSPPSGTNPSASVVNQVDNNNDDDNKLFSVFPALERSQSFLRRRLLKREQQQQRWEQKVGKQPQKKNDDNSSIEDNDEDEMLRRSSNHGKFGVLLSSHSHCSCSNDQTSYRRDRLIRDIDAASQKGYGAVLKTLRDAGILVYIIDAKVCITLHEMVDSIHQVIEYVCRDPESRQHPRQQQCLLYRDIDGRLFNLTLTSEFTSLEGTWKDLLSSFSILQALVLVTFLTRPLSCAVDVNNDILQDFRPAYLALVLGLVFSEEISLSWTNVAILVRGMPSVSAYAITSKVGSDWPRKILILVLAIASYTTGTFQKVCTLGGVTLTCLVVLANLGSRSWKYLHWKPTMGMKSWCFGICTPLDPIMAYVAAIMMGICFPYLGHRRIQSGGTGAMESVLRLAVLVAGLFILSDYDEIQKFLVVGSEDCNQDFVNFSVGAWWTISLVASLTMLLRKELHKSDKQDGHDNPCLLPDDEEPLLQENQASPVGYSVPHLPDFPIDPSLTYTGWVPFCCCSVGFEYLMGVVVAVGVGGFICYLGLTDLDDEILANAF</sequence>
<dbReference type="Proteomes" id="UP000693970">
    <property type="component" value="Unassembled WGS sequence"/>
</dbReference>
<feature type="transmembrane region" description="Helical" evidence="2">
    <location>
        <begin position="390"/>
        <end position="418"/>
    </location>
</feature>
<reference evidence="3" key="1">
    <citation type="journal article" date="2021" name="Sci. Rep.">
        <title>Diploid genomic architecture of Nitzschia inconspicua, an elite biomass production diatom.</title>
        <authorList>
            <person name="Oliver A."/>
            <person name="Podell S."/>
            <person name="Pinowska A."/>
            <person name="Traller J.C."/>
            <person name="Smith S.R."/>
            <person name="McClure R."/>
            <person name="Beliaev A."/>
            <person name="Bohutskyi P."/>
            <person name="Hill E.A."/>
            <person name="Rabines A."/>
            <person name="Zheng H."/>
            <person name="Allen L.Z."/>
            <person name="Kuo A."/>
            <person name="Grigoriev I.V."/>
            <person name="Allen A.E."/>
            <person name="Hazlebeck D."/>
            <person name="Allen E.E."/>
        </authorList>
    </citation>
    <scope>NUCLEOTIDE SEQUENCE</scope>
    <source>
        <strain evidence="3">Hildebrandi</strain>
    </source>
</reference>
<comment type="caution">
    <text evidence="3">The sequence shown here is derived from an EMBL/GenBank/DDBJ whole genome shotgun (WGS) entry which is preliminary data.</text>
</comment>
<feature type="transmembrane region" description="Helical" evidence="2">
    <location>
        <begin position="468"/>
        <end position="489"/>
    </location>
</feature>
<evidence type="ECO:0000256" key="2">
    <source>
        <dbReference type="SAM" id="Phobius"/>
    </source>
</evidence>
<keyword evidence="2" id="KW-1133">Transmembrane helix</keyword>
<feature type="compositionally biased region" description="Basic and acidic residues" evidence="1">
    <location>
        <begin position="93"/>
        <end position="111"/>
    </location>
</feature>
<evidence type="ECO:0000256" key="1">
    <source>
        <dbReference type="SAM" id="MobiDB-lite"/>
    </source>
</evidence>
<evidence type="ECO:0000313" key="3">
    <source>
        <dbReference type="EMBL" id="KAG7368499.1"/>
    </source>
</evidence>
<name>A0A9K3LV12_9STRA</name>
<evidence type="ECO:0000313" key="4">
    <source>
        <dbReference type="Proteomes" id="UP000693970"/>
    </source>
</evidence>